<dbReference type="AlphaFoldDB" id="A0A318TSX7"/>
<protein>
    <submittedName>
        <fullName evidence="1">Uncharacterized protein</fullName>
    </submittedName>
</protein>
<dbReference type="RefSeq" id="WP_181417954.1">
    <property type="nucleotide sequence ID" value="NZ_CP085009.1"/>
</dbReference>
<keyword evidence="2" id="KW-1185">Reference proteome</keyword>
<dbReference type="Proteomes" id="UP000247416">
    <property type="component" value="Unassembled WGS sequence"/>
</dbReference>
<organism evidence="1 2">
    <name type="scientific">Ureibacillus chungkukjangi</name>
    <dbReference type="NCBI Taxonomy" id="1202712"/>
    <lineage>
        <taxon>Bacteria</taxon>
        <taxon>Bacillati</taxon>
        <taxon>Bacillota</taxon>
        <taxon>Bacilli</taxon>
        <taxon>Bacillales</taxon>
        <taxon>Caryophanaceae</taxon>
        <taxon>Ureibacillus</taxon>
    </lineage>
</organism>
<name>A0A318TSX7_9BACL</name>
<gene>
    <name evidence="1" type="ORF">BJ095_10359</name>
</gene>
<accession>A0A318TSX7</accession>
<dbReference type="EMBL" id="QJTJ01000003">
    <property type="protein sequence ID" value="PYF07892.1"/>
    <property type="molecule type" value="Genomic_DNA"/>
</dbReference>
<sequence>MTSLKKPLKKSNIFEVKTKEDLKREEFLDVLAEMIYFHIQKNNDKEAVM</sequence>
<proteinExistence type="predicted"/>
<evidence type="ECO:0000313" key="1">
    <source>
        <dbReference type="EMBL" id="PYF07892.1"/>
    </source>
</evidence>
<reference evidence="1 2" key="1">
    <citation type="submission" date="2018-06" db="EMBL/GenBank/DDBJ databases">
        <title>Genomic Encyclopedia of Archaeal and Bacterial Type Strains, Phase II (KMG-II): from individual species to whole genera.</title>
        <authorList>
            <person name="Goeker M."/>
        </authorList>
    </citation>
    <scope>NUCLEOTIDE SEQUENCE [LARGE SCALE GENOMIC DNA]</scope>
    <source>
        <strain evidence="1 2">KACC 16626</strain>
    </source>
</reference>
<comment type="caution">
    <text evidence="1">The sequence shown here is derived from an EMBL/GenBank/DDBJ whole genome shotgun (WGS) entry which is preliminary data.</text>
</comment>
<evidence type="ECO:0000313" key="2">
    <source>
        <dbReference type="Proteomes" id="UP000247416"/>
    </source>
</evidence>